<reference evidence="1 2" key="1">
    <citation type="submission" date="2016-06" db="EMBL/GenBank/DDBJ databases">
        <authorList>
            <person name="Kjaerup R.B."/>
            <person name="Dalgaard T.S."/>
            <person name="Juul-Madsen H.R."/>
        </authorList>
    </citation>
    <scope>NUCLEOTIDE SEQUENCE [LARGE SCALE GENOMIC DNA]</scope>
    <source>
        <strain evidence="1 2">DSM 45097</strain>
    </source>
</reference>
<gene>
    <name evidence="1" type="ORF">GA0074704_5448</name>
</gene>
<accession>A0A1C5K3L3</accession>
<evidence type="ECO:0000313" key="2">
    <source>
        <dbReference type="Proteomes" id="UP000198210"/>
    </source>
</evidence>
<proteinExistence type="predicted"/>
<dbReference type="RefSeq" id="WP_088973100.1">
    <property type="nucleotide sequence ID" value="NZ_JBHLYF010000033.1"/>
</dbReference>
<dbReference type="InterPro" id="IPR052018">
    <property type="entry name" value="PHP_domain"/>
</dbReference>
<dbReference type="GO" id="GO:0004534">
    <property type="term" value="F:5'-3' RNA exonuclease activity"/>
    <property type="evidence" value="ECO:0007669"/>
    <property type="project" value="TreeGrafter"/>
</dbReference>
<dbReference type="AlphaFoldDB" id="A0A1C5K3L3"/>
<dbReference type="GO" id="GO:0035312">
    <property type="term" value="F:5'-3' DNA exonuclease activity"/>
    <property type="evidence" value="ECO:0007669"/>
    <property type="project" value="TreeGrafter"/>
</dbReference>
<name>A0A1C5K3L3_9ACTN</name>
<dbReference type="SUPFAM" id="SSF89550">
    <property type="entry name" value="PHP domain-like"/>
    <property type="match status" value="1"/>
</dbReference>
<dbReference type="Proteomes" id="UP000198210">
    <property type="component" value="Chromosome I"/>
</dbReference>
<dbReference type="CDD" id="cd07432">
    <property type="entry name" value="PHP_HisPPase"/>
    <property type="match status" value="1"/>
</dbReference>
<dbReference type="PANTHER" id="PTHR42924">
    <property type="entry name" value="EXONUCLEASE"/>
    <property type="match status" value="1"/>
</dbReference>
<dbReference type="EMBL" id="LT607751">
    <property type="protein sequence ID" value="SCG77393.1"/>
    <property type="molecule type" value="Genomic_DNA"/>
</dbReference>
<dbReference type="NCBIfam" id="NF038032">
    <property type="entry name" value="CehA_McbA_metalo"/>
    <property type="match status" value="1"/>
</dbReference>
<sequence length="334" mass="35913">MAVTDGPTSEFPPDQVPGRGRDWYRGDCHVHSTHSNGGELTPDQLAADARAVGLDFVATTEHNNCAGHRDWAPYADDLLVILGQEVVTRTGHWLALGLEPEQVVDWRYGVRDGLVDGQLREVSRVGGLCVAAHPHAPYPCGVFMYPYGKFDVVEVWNGRWTSDLPWNADNEAALAEWGRGLAADIHGGRWRPALGNSDVHVAGQLGTPHTVVLAEELSTEAVLAGIRAGRSWIAESAAVELELTVSAGDRSAGIGDRLETAGDPAEVRVSVRGVPSGLVSFHTERGTAHRESLPEDGTGTVRWHTAADASAFVRVEVRHPDRTMAALTNPVVLN</sequence>
<keyword evidence="2" id="KW-1185">Reference proteome</keyword>
<organism evidence="1 2">
    <name type="scientific">Micromonospora siamensis</name>
    <dbReference type="NCBI Taxonomy" id="299152"/>
    <lineage>
        <taxon>Bacteria</taxon>
        <taxon>Bacillati</taxon>
        <taxon>Actinomycetota</taxon>
        <taxon>Actinomycetes</taxon>
        <taxon>Micromonosporales</taxon>
        <taxon>Micromonosporaceae</taxon>
        <taxon>Micromonospora</taxon>
    </lineage>
</organism>
<dbReference type="PANTHER" id="PTHR42924:SF3">
    <property type="entry name" value="POLYMERASE_HISTIDINOL PHOSPHATASE N-TERMINAL DOMAIN-CONTAINING PROTEIN"/>
    <property type="match status" value="1"/>
</dbReference>
<protein>
    <submittedName>
        <fullName evidence="1">Predicted metal-dependent phosphoesterase TrpH, contains PHP domain</fullName>
    </submittedName>
</protein>
<dbReference type="Gene3D" id="3.20.20.140">
    <property type="entry name" value="Metal-dependent hydrolases"/>
    <property type="match status" value="1"/>
</dbReference>
<evidence type="ECO:0000313" key="1">
    <source>
        <dbReference type="EMBL" id="SCG77393.1"/>
    </source>
</evidence>
<dbReference type="InterPro" id="IPR016195">
    <property type="entry name" value="Pol/histidinol_Pase-like"/>
</dbReference>
<dbReference type="Pfam" id="PF13263">
    <property type="entry name" value="PHP_C"/>
    <property type="match status" value="1"/>
</dbReference>